<evidence type="ECO:0000256" key="1">
    <source>
        <dbReference type="SAM" id="MobiDB-lite"/>
    </source>
</evidence>
<gene>
    <name evidence="2" type="ORF">M513_13624</name>
    <name evidence="3" type="ORF">M514_13624</name>
</gene>
<feature type="compositionally biased region" description="Basic and acidic residues" evidence="1">
    <location>
        <begin position="31"/>
        <end position="40"/>
    </location>
</feature>
<feature type="non-terminal residue" evidence="2">
    <location>
        <position position="59"/>
    </location>
</feature>
<evidence type="ECO:0000313" key="3">
    <source>
        <dbReference type="EMBL" id="KFD60231.1"/>
    </source>
</evidence>
<organism evidence="2 4">
    <name type="scientific">Trichuris suis</name>
    <name type="common">pig whipworm</name>
    <dbReference type="NCBI Taxonomy" id="68888"/>
    <lineage>
        <taxon>Eukaryota</taxon>
        <taxon>Metazoa</taxon>
        <taxon>Ecdysozoa</taxon>
        <taxon>Nematoda</taxon>
        <taxon>Enoplea</taxon>
        <taxon>Dorylaimia</taxon>
        <taxon>Trichinellida</taxon>
        <taxon>Trichuridae</taxon>
        <taxon>Trichuris</taxon>
    </lineage>
</organism>
<dbReference type="AlphaFoldDB" id="A0A085LKK5"/>
<dbReference type="Proteomes" id="UP000030758">
    <property type="component" value="Unassembled WGS sequence"/>
</dbReference>
<accession>A0A085LKK5</accession>
<reference evidence="2 4" key="1">
    <citation type="journal article" date="2014" name="Nat. Genet.">
        <title>Genome and transcriptome of the porcine whipworm Trichuris suis.</title>
        <authorList>
            <person name="Jex A.R."/>
            <person name="Nejsum P."/>
            <person name="Schwarz E.M."/>
            <person name="Hu L."/>
            <person name="Young N.D."/>
            <person name="Hall R.S."/>
            <person name="Korhonen P.K."/>
            <person name="Liao S."/>
            <person name="Thamsborg S."/>
            <person name="Xia J."/>
            <person name="Xu P."/>
            <person name="Wang S."/>
            <person name="Scheerlinck J.P."/>
            <person name="Hofmann A."/>
            <person name="Sternberg P.W."/>
            <person name="Wang J."/>
            <person name="Gasser R.B."/>
        </authorList>
    </citation>
    <scope>NUCLEOTIDE SEQUENCE [LARGE SCALE GENOMIC DNA]</scope>
    <source>
        <strain evidence="3">DCEP-RM93F</strain>
        <strain evidence="2">DCEP-RM93M</strain>
    </source>
</reference>
<evidence type="ECO:0000313" key="4">
    <source>
        <dbReference type="Proteomes" id="UP000030764"/>
    </source>
</evidence>
<dbReference type="EMBL" id="KL367684">
    <property type="protein sequence ID" value="KFD60231.1"/>
    <property type="molecule type" value="Genomic_DNA"/>
</dbReference>
<dbReference type="EMBL" id="KL363476">
    <property type="protein sequence ID" value="KFD45501.1"/>
    <property type="molecule type" value="Genomic_DNA"/>
</dbReference>
<feature type="region of interest" description="Disordered" evidence="1">
    <location>
        <begin position="16"/>
        <end position="45"/>
    </location>
</feature>
<feature type="non-terminal residue" evidence="2">
    <location>
        <position position="1"/>
    </location>
</feature>
<proteinExistence type="predicted"/>
<evidence type="ECO:0000313" key="2">
    <source>
        <dbReference type="EMBL" id="KFD45501.1"/>
    </source>
</evidence>
<sequence length="59" mass="6873">ESELLVEPSPGTKIRFISITQKAKSSPRGGYRRDQQDQSRSKQRNQRRTLWYSFFGLGV</sequence>
<name>A0A085LKK5_9BILA</name>
<dbReference type="Proteomes" id="UP000030764">
    <property type="component" value="Unassembled WGS sequence"/>
</dbReference>
<protein>
    <submittedName>
        <fullName evidence="2">Uncharacterized protein</fullName>
    </submittedName>
</protein>
<keyword evidence="4" id="KW-1185">Reference proteome</keyword>